<dbReference type="PANTHER" id="PTHR30040">
    <property type="entry name" value="THIAMINE BIOSYNTHESIS LIPOPROTEIN APBE"/>
    <property type="match status" value="1"/>
</dbReference>
<keyword evidence="4 11" id="KW-0285">Flavoprotein</keyword>
<evidence type="ECO:0000256" key="7">
    <source>
        <dbReference type="ARBA" id="ARBA00022827"/>
    </source>
</evidence>
<dbReference type="RefSeq" id="WP_311348971.1">
    <property type="nucleotide sequence ID" value="NZ_JAVRHR010000001.1"/>
</dbReference>
<dbReference type="PIRSF" id="PIRSF006268">
    <property type="entry name" value="ApbE"/>
    <property type="match status" value="1"/>
</dbReference>
<evidence type="ECO:0000256" key="5">
    <source>
        <dbReference type="ARBA" id="ARBA00022679"/>
    </source>
</evidence>
<evidence type="ECO:0000256" key="8">
    <source>
        <dbReference type="ARBA" id="ARBA00022842"/>
    </source>
</evidence>
<keyword evidence="12" id="KW-1003">Cell membrane</keyword>
<keyword evidence="12" id="KW-0472">Membrane</keyword>
<organism evidence="13 14">
    <name type="scientific">Croceitalea rosinachiae</name>
    <dbReference type="NCBI Taxonomy" id="3075596"/>
    <lineage>
        <taxon>Bacteria</taxon>
        <taxon>Pseudomonadati</taxon>
        <taxon>Bacteroidota</taxon>
        <taxon>Flavobacteriia</taxon>
        <taxon>Flavobacteriales</taxon>
        <taxon>Flavobacteriaceae</taxon>
        <taxon>Croceitalea</taxon>
    </lineage>
</organism>
<dbReference type="SUPFAM" id="SSF143631">
    <property type="entry name" value="ApbE-like"/>
    <property type="match status" value="1"/>
</dbReference>
<dbReference type="GO" id="GO:0016740">
    <property type="term" value="F:transferase activity"/>
    <property type="evidence" value="ECO:0007669"/>
    <property type="project" value="UniProtKB-KW"/>
</dbReference>
<protein>
    <recommendedName>
        <fullName evidence="3 11">FAD:protein FMN transferase</fullName>
        <ecNumber evidence="2 11">2.7.1.180</ecNumber>
    </recommendedName>
    <alternativeName>
        <fullName evidence="9 11">Flavin transferase</fullName>
    </alternativeName>
</protein>
<dbReference type="EC" id="2.7.1.180" evidence="2 11"/>
<sequence length="334" mass="36613">MKNLVLVSLGVLLLGCNSKPQWVKNQNIGNALGTTYSIIYLSDEELDFQRQIDSVFQVVNLSMSTYIPNSDISKINDGDSTVIVDQMFKEVFELSSKVYKASEGYFDPSIGVLANAWGFGPGEPLELDSLKLDSLLNYVGWDKVSLNTNGTISKLNPNIRFDFNAIAKGYAIDRLGAMLQLKGIENYLVEVGGEVLAKGMNTVSKKEWTVGIDSPNDMMNRGVAAIINLKDRALASSGNYRKFRIDLETGAKYVHTINPLTGYTKNSKVLAASVVAADCATADAYATAFMAMDLENSISLLESKKDLEAYIVYLGEKDSIQTFLTPGFEEVLVK</sequence>
<comment type="caution">
    <text evidence="13">The sequence shown here is derived from an EMBL/GenBank/DDBJ whole genome shotgun (WGS) entry which is preliminary data.</text>
</comment>
<dbReference type="Pfam" id="PF02424">
    <property type="entry name" value="ApbE"/>
    <property type="match status" value="1"/>
</dbReference>
<evidence type="ECO:0000313" key="13">
    <source>
        <dbReference type="EMBL" id="MDT0605397.1"/>
    </source>
</evidence>
<dbReference type="EMBL" id="JAVRHR010000001">
    <property type="protein sequence ID" value="MDT0605397.1"/>
    <property type="molecule type" value="Genomic_DNA"/>
</dbReference>
<accession>A0ABU3A5D9</accession>
<evidence type="ECO:0000256" key="2">
    <source>
        <dbReference type="ARBA" id="ARBA00011955"/>
    </source>
</evidence>
<evidence type="ECO:0000256" key="10">
    <source>
        <dbReference type="ARBA" id="ARBA00048540"/>
    </source>
</evidence>
<proteinExistence type="inferred from homology"/>
<evidence type="ECO:0000313" key="14">
    <source>
        <dbReference type="Proteomes" id="UP001255246"/>
    </source>
</evidence>
<gene>
    <name evidence="13" type="ORF">RM706_00055</name>
</gene>
<keyword evidence="14" id="KW-1185">Reference proteome</keyword>
<comment type="catalytic activity">
    <reaction evidence="10 11 12">
        <text>L-threonyl-[protein] + FAD = FMN-L-threonyl-[protein] + AMP + H(+)</text>
        <dbReference type="Rhea" id="RHEA:36847"/>
        <dbReference type="Rhea" id="RHEA-COMP:11060"/>
        <dbReference type="Rhea" id="RHEA-COMP:11061"/>
        <dbReference type="ChEBI" id="CHEBI:15378"/>
        <dbReference type="ChEBI" id="CHEBI:30013"/>
        <dbReference type="ChEBI" id="CHEBI:57692"/>
        <dbReference type="ChEBI" id="CHEBI:74257"/>
        <dbReference type="ChEBI" id="CHEBI:456215"/>
        <dbReference type="EC" id="2.7.1.180"/>
    </reaction>
</comment>
<reference evidence="13 14" key="1">
    <citation type="submission" date="2023-09" db="EMBL/GenBank/DDBJ databases">
        <authorList>
            <person name="Rey-Velasco X."/>
        </authorList>
    </citation>
    <scope>NUCLEOTIDE SEQUENCE [LARGE SCALE GENOMIC DNA]</scope>
    <source>
        <strain evidence="13 14">F388</strain>
    </source>
</reference>
<keyword evidence="12" id="KW-0449">Lipoprotein</keyword>
<evidence type="ECO:0000256" key="4">
    <source>
        <dbReference type="ARBA" id="ARBA00022630"/>
    </source>
</evidence>
<comment type="function">
    <text evidence="12">Flavin transferase that catalyzes the transfer of the FMN moiety of FAD and its covalent binding to the hydroxyl group of a threonine residue in a target flavoprotein.</text>
</comment>
<keyword evidence="12" id="KW-0997">Cell inner membrane</keyword>
<dbReference type="Proteomes" id="UP001255246">
    <property type="component" value="Unassembled WGS sequence"/>
</dbReference>
<dbReference type="PANTHER" id="PTHR30040:SF2">
    <property type="entry name" value="FAD:PROTEIN FMN TRANSFERASE"/>
    <property type="match status" value="1"/>
</dbReference>
<dbReference type="InterPro" id="IPR024932">
    <property type="entry name" value="ApbE"/>
</dbReference>
<evidence type="ECO:0000256" key="3">
    <source>
        <dbReference type="ARBA" id="ARBA00016337"/>
    </source>
</evidence>
<comment type="subcellular location">
    <subcellularLocation>
        <location evidence="12">Cell inner membrane</location>
        <topology evidence="12">Lipid-anchor</topology>
        <orientation evidence="12">Periplasmic side</orientation>
    </subcellularLocation>
</comment>
<name>A0ABU3A5D9_9FLAO</name>
<evidence type="ECO:0000256" key="12">
    <source>
        <dbReference type="RuleBase" id="RU363002"/>
    </source>
</evidence>
<evidence type="ECO:0000256" key="1">
    <source>
        <dbReference type="ARBA" id="ARBA00001946"/>
    </source>
</evidence>
<comment type="cofactor">
    <cofactor evidence="1 12">
        <name>Mg(2+)</name>
        <dbReference type="ChEBI" id="CHEBI:18420"/>
    </cofactor>
</comment>
<keyword evidence="7 11" id="KW-0274">FAD</keyword>
<dbReference type="InterPro" id="IPR003374">
    <property type="entry name" value="ApbE-like_sf"/>
</dbReference>
<comment type="similarity">
    <text evidence="11 12">Belongs to the ApbE family.</text>
</comment>
<dbReference type="Gene3D" id="3.10.520.10">
    <property type="entry name" value="ApbE-like domains"/>
    <property type="match status" value="1"/>
</dbReference>
<evidence type="ECO:0000256" key="11">
    <source>
        <dbReference type="PIRNR" id="PIRNR006268"/>
    </source>
</evidence>
<evidence type="ECO:0000256" key="9">
    <source>
        <dbReference type="ARBA" id="ARBA00031306"/>
    </source>
</evidence>
<keyword evidence="8 11" id="KW-0460">Magnesium</keyword>
<dbReference type="PROSITE" id="PS51257">
    <property type="entry name" value="PROKAR_LIPOPROTEIN"/>
    <property type="match status" value="1"/>
</dbReference>
<evidence type="ECO:0000256" key="6">
    <source>
        <dbReference type="ARBA" id="ARBA00022723"/>
    </source>
</evidence>
<keyword evidence="5 11" id="KW-0808">Transferase</keyword>
<keyword evidence="6 11" id="KW-0479">Metal-binding</keyword>